<comment type="caution">
    <text evidence="1">The sequence shown here is derived from an EMBL/GenBank/DDBJ whole genome shotgun (WGS) entry which is preliminary data.</text>
</comment>
<dbReference type="HOGENOM" id="CLU_3296755_0_0_9"/>
<accession>F9DUV6</accession>
<dbReference type="EMBL" id="AFPZ01000076">
    <property type="protein sequence ID" value="EGQ24144.1"/>
    <property type="molecule type" value="Genomic_DNA"/>
</dbReference>
<protein>
    <submittedName>
        <fullName evidence="1">Uncharacterized protein</fullName>
    </submittedName>
</protein>
<sequence>MTNGITIPIVLYTKQIVHFRDSAKLFIQEMKYIVFCTSLN</sequence>
<evidence type="ECO:0000313" key="1">
    <source>
        <dbReference type="EMBL" id="EGQ24144.1"/>
    </source>
</evidence>
<reference evidence="1 2" key="1">
    <citation type="submission" date="2011-04" db="EMBL/GenBank/DDBJ databases">
        <authorList>
            <person name="Muzny D."/>
            <person name="Qin X."/>
            <person name="Deng J."/>
            <person name="Jiang H."/>
            <person name="Liu Y."/>
            <person name="Qu J."/>
            <person name="Song X.-Z."/>
            <person name="Zhang L."/>
            <person name="Thornton R."/>
            <person name="Coyle M."/>
            <person name="Francisco L."/>
            <person name="Jackson L."/>
            <person name="Javaid M."/>
            <person name="Korchina V."/>
            <person name="Kovar C."/>
            <person name="Mata R."/>
            <person name="Mathew T."/>
            <person name="Ngo R."/>
            <person name="Nguyen L."/>
            <person name="Nguyen N."/>
            <person name="Okwuonu G."/>
            <person name="Ongeri F."/>
            <person name="Pham C."/>
            <person name="Simmons D."/>
            <person name="Wilczek-Boney K."/>
            <person name="Hale W."/>
            <person name="Jakkamsetti A."/>
            <person name="Pham P."/>
            <person name="Ruth R."/>
            <person name="San Lucas F."/>
            <person name="Warren J."/>
            <person name="Zhang J."/>
            <person name="Zhao Z."/>
            <person name="Zhou C."/>
            <person name="Zhu D."/>
            <person name="Lee S."/>
            <person name="Bess C."/>
            <person name="Blankenburg K."/>
            <person name="Forbes L."/>
            <person name="Fu Q."/>
            <person name="Gubbala S."/>
            <person name="Hirani K."/>
            <person name="Jayaseelan J.C."/>
            <person name="Lara F."/>
            <person name="Munidasa M."/>
            <person name="Palculict T."/>
            <person name="Patil S."/>
            <person name="Pu L.-L."/>
            <person name="Saada N."/>
            <person name="Tang L."/>
            <person name="Weissenberger G."/>
            <person name="Zhu Y."/>
            <person name="Hemphill L."/>
            <person name="Shang Y."/>
            <person name="Youmans B."/>
            <person name="Ayvaz T."/>
            <person name="Ross M."/>
            <person name="Santibanez J."/>
            <person name="Aqrawi P."/>
            <person name="Gross S."/>
            <person name="Joshi V."/>
            <person name="Fowler G."/>
            <person name="Nazareth L."/>
            <person name="Reid J."/>
            <person name="Worley K."/>
            <person name="Petrosino J."/>
            <person name="Highlander S."/>
            <person name="Gibbs R."/>
        </authorList>
    </citation>
    <scope>NUCLEOTIDE SEQUENCE [LARGE SCALE GENOMIC DNA]</scope>
    <source>
        <strain evidence="1 2">2681</strain>
    </source>
</reference>
<dbReference type="AlphaFoldDB" id="F9DUV6"/>
<evidence type="ECO:0000313" key="2">
    <source>
        <dbReference type="Proteomes" id="UP000005316"/>
    </source>
</evidence>
<proteinExistence type="predicted"/>
<dbReference type="Proteomes" id="UP000005316">
    <property type="component" value="Unassembled WGS sequence"/>
</dbReference>
<gene>
    <name evidence="1" type="ORF">HMPREF9372_2587</name>
</gene>
<name>F9DUV6_9BACL</name>
<organism evidence="1 2">
    <name type="scientific">Sporosarcina newyorkensis 2681</name>
    <dbReference type="NCBI Taxonomy" id="1027292"/>
    <lineage>
        <taxon>Bacteria</taxon>
        <taxon>Bacillati</taxon>
        <taxon>Bacillota</taxon>
        <taxon>Bacilli</taxon>
        <taxon>Bacillales</taxon>
        <taxon>Caryophanaceae</taxon>
        <taxon>Sporosarcina</taxon>
    </lineage>
</organism>